<dbReference type="OrthoDB" id="3645574at2759"/>
<name>A0A5Q4C706_9PEZI</name>
<evidence type="ECO:0000313" key="2">
    <source>
        <dbReference type="Proteomes" id="UP000326340"/>
    </source>
</evidence>
<reference evidence="1 2" key="1">
    <citation type="journal article" date="2019" name="Sci. Rep.">
        <title>Colletotrichum shisoi sp. nov., an anthracnose pathogen of Perilla frutescens in Japan: molecular phylogenetic, morphological and genomic evidence.</title>
        <authorList>
            <person name="Gan P."/>
            <person name="Tsushima A."/>
            <person name="Hiroyama R."/>
            <person name="Narusaka M."/>
            <person name="Takano Y."/>
            <person name="Narusaka Y."/>
            <person name="Kawaradani M."/>
            <person name="Damm U."/>
            <person name="Shirasu K."/>
        </authorList>
    </citation>
    <scope>NUCLEOTIDE SEQUENCE [LARGE SCALE GENOMIC DNA]</scope>
    <source>
        <strain evidence="1 2">PG-2018a</strain>
    </source>
</reference>
<keyword evidence="2" id="KW-1185">Reference proteome</keyword>
<gene>
    <name evidence="1" type="ORF">CSHISOI_00315</name>
</gene>
<accession>A0A5Q4C706</accession>
<dbReference type="EMBL" id="PUHP01000010">
    <property type="protein sequence ID" value="TQN75088.1"/>
    <property type="molecule type" value="Genomic_DNA"/>
</dbReference>
<organism evidence="1 2">
    <name type="scientific">Colletotrichum shisoi</name>
    <dbReference type="NCBI Taxonomy" id="2078593"/>
    <lineage>
        <taxon>Eukaryota</taxon>
        <taxon>Fungi</taxon>
        <taxon>Dikarya</taxon>
        <taxon>Ascomycota</taxon>
        <taxon>Pezizomycotina</taxon>
        <taxon>Sordariomycetes</taxon>
        <taxon>Hypocreomycetidae</taxon>
        <taxon>Glomerellales</taxon>
        <taxon>Glomerellaceae</taxon>
        <taxon>Colletotrichum</taxon>
        <taxon>Colletotrichum destructivum species complex</taxon>
    </lineage>
</organism>
<comment type="caution">
    <text evidence="1">The sequence shown here is derived from an EMBL/GenBank/DDBJ whole genome shotgun (WGS) entry which is preliminary data.</text>
</comment>
<proteinExistence type="predicted"/>
<dbReference type="Proteomes" id="UP000326340">
    <property type="component" value="Unassembled WGS sequence"/>
</dbReference>
<protein>
    <submittedName>
        <fullName evidence="1">Uncharacterized protein</fullName>
    </submittedName>
</protein>
<evidence type="ECO:0000313" key="1">
    <source>
        <dbReference type="EMBL" id="TQN75088.1"/>
    </source>
</evidence>
<dbReference type="AlphaFoldDB" id="A0A5Q4C706"/>
<sequence length="121" mass="14107">MSEFSVVHAEFMEAFEEEERTAASATVTAARHGVSLAQSMRESWESGGVWFWHSIMSTNAMFSLFTHHICPRFLANRLLFKEEKLISSFWSEDADKTVEGKVQEYERYKEKLESLFKLESR</sequence>